<dbReference type="AlphaFoldDB" id="A0A6F8V855"/>
<organism evidence="2 3">
    <name type="scientific">Sulfurimicrobium lacus</name>
    <dbReference type="NCBI Taxonomy" id="2715678"/>
    <lineage>
        <taxon>Bacteria</taxon>
        <taxon>Pseudomonadati</taxon>
        <taxon>Pseudomonadota</taxon>
        <taxon>Betaproteobacteria</taxon>
        <taxon>Nitrosomonadales</taxon>
        <taxon>Sulfuricellaceae</taxon>
        <taxon>Sulfurimicrobium</taxon>
    </lineage>
</organism>
<evidence type="ECO:0000313" key="3">
    <source>
        <dbReference type="Proteomes" id="UP000502260"/>
    </source>
</evidence>
<feature type="chain" id="PRO_5026166316" description="Lipoprotein" evidence="1">
    <location>
        <begin position="28"/>
        <end position="102"/>
    </location>
</feature>
<dbReference type="KEGG" id="slac:SKTS_07640"/>
<protein>
    <recommendedName>
        <fullName evidence="4">Lipoprotein</fullName>
    </recommendedName>
</protein>
<dbReference type="EMBL" id="AP022853">
    <property type="protein sequence ID" value="BCB25878.1"/>
    <property type="molecule type" value="Genomic_DNA"/>
</dbReference>
<proteinExistence type="predicted"/>
<dbReference type="Proteomes" id="UP000502260">
    <property type="component" value="Chromosome"/>
</dbReference>
<evidence type="ECO:0000313" key="2">
    <source>
        <dbReference type="EMBL" id="BCB25878.1"/>
    </source>
</evidence>
<keyword evidence="1" id="KW-0732">Signal</keyword>
<reference evidence="3" key="1">
    <citation type="submission" date="2020-03" db="EMBL/GenBank/DDBJ databases">
        <title>Complete genome sequence of sulfur-oxidizing bacterium skT11.</title>
        <authorList>
            <person name="Kanda M."/>
            <person name="Kojima H."/>
            <person name="Fukui M."/>
        </authorList>
    </citation>
    <scope>NUCLEOTIDE SEQUENCE [LARGE SCALE GENOMIC DNA]</scope>
    <source>
        <strain evidence="3">skT11</strain>
    </source>
</reference>
<keyword evidence="3" id="KW-1185">Reference proteome</keyword>
<feature type="signal peptide" evidence="1">
    <location>
        <begin position="1"/>
        <end position="27"/>
    </location>
</feature>
<evidence type="ECO:0000256" key="1">
    <source>
        <dbReference type="SAM" id="SignalP"/>
    </source>
</evidence>
<sequence length="102" mass="11611">MQKKTPSFTALVLAPMIVLFLLSGCSSKPKTEAERTVEFLRDLSDEKVAEEFHAAYWENQCKQNNQIWKNAQKICHDGGPHHWMCDVITTMKDCQARSVGVN</sequence>
<evidence type="ECO:0008006" key="4">
    <source>
        <dbReference type="Google" id="ProtNLM"/>
    </source>
</evidence>
<accession>A0A6F8V855</accession>
<dbReference type="RefSeq" id="WP_173060640.1">
    <property type="nucleotide sequence ID" value="NZ_AP022853.1"/>
</dbReference>
<name>A0A6F8V855_9PROT</name>
<dbReference type="PROSITE" id="PS51257">
    <property type="entry name" value="PROKAR_LIPOPROTEIN"/>
    <property type="match status" value="1"/>
</dbReference>
<gene>
    <name evidence="2" type="ORF">SKTS_07640</name>
</gene>